<evidence type="ECO:0000313" key="1">
    <source>
        <dbReference type="EMBL" id="MPN59506.1"/>
    </source>
</evidence>
<protein>
    <recommendedName>
        <fullName evidence="2">DUF4162 domain-containing protein</fullName>
    </recommendedName>
</protein>
<reference evidence="1" key="1">
    <citation type="submission" date="2019-08" db="EMBL/GenBank/DDBJ databases">
        <authorList>
            <person name="Kucharzyk K."/>
            <person name="Murdoch R.W."/>
            <person name="Higgins S."/>
            <person name="Loffler F."/>
        </authorList>
    </citation>
    <scope>NUCLEOTIDE SEQUENCE</scope>
</reference>
<proteinExistence type="predicted"/>
<gene>
    <name evidence="1" type="ORF">SDC9_207227</name>
</gene>
<comment type="caution">
    <text evidence="1">The sequence shown here is derived from an EMBL/GenBank/DDBJ whole genome shotgun (WGS) entry which is preliminary data.</text>
</comment>
<dbReference type="EMBL" id="VSSQ01133605">
    <property type="protein sequence ID" value="MPN59506.1"/>
    <property type="molecule type" value="Genomic_DNA"/>
</dbReference>
<accession>A0A645J7U2</accession>
<dbReference type="AlphaFoldDB" id="A0A645J7U2"/>
<evidence type="ECO:0008006" key="2">
    <source>
        <dbReference type="Google" id="ProtNLM"/>
    </source>
</evidence>
<organism evidence="1">
    <name type="scientific">bioreactor metagenome</name>
    <dbReference type="NCBI Taxonomy" id="1076179"/>
    <lineage>
        <taxon>unclassified sequences</taxon>
        <taxon>metagenomes</taxon>
        <taxon>ecological metagenomes</taxon>
    </lineage>
</organism>
<name>A0A645J7U2_9ZZZZ</name>
<sequence length="104" mass="11413">MDHDLSGNDAKDKRFHLCVAADKEKLIPAIRSLPSVTRVKLLPVQGDSCAMNVFTKRDLPFEHELFGLLSGLQAPILELSPMKDSIEEVFMRITSSKNGTGASS</sequence>